<evidence type="ECO:0000256" key="3">
    <source>
        <dbReference type="ARBA" id="ARBA00023001"/>
    </source>
</evidence>
<keyword evidence="11" id="KW-1185">Reference proteome</keyword>
<dbReference type="InterPro" id="IPR036966">
    <property type="entry name" value="CBM3_sf"/>
</dbReference>
<dbReference type="Pfam" id="PF03442">
    <property type="entry name" value="CBM_X2"/>
    <property type="match status" value="2"/>
</dbReference>
<dbReference type="RefSeq" id="WP_378082022.1">
    <property type="nucleotide sequence ID" value="NZ_JBHSMH010000022.1"/>
</dbReference>
<gene>
    <name evidence="10" type="ORF">ACFPPD_09435</name>
</gene>
<dbReference type="EMBL" id="JBHSMH010000022">
    <property type="protein sequence ID" value="MFC5468945.1"/>
    <property type="molecule type" value="Genomic_DNA"/>
</dbReference>
<keyword evidence="4" id="KW-0119">Carbohydrate metabolism</keyword>
<dbReference type="SMART" id="SM01067">
    <property type="entry name" value="CBM_3"/>
    <property type="match status" value="1"/>
</dbReference>
<dbReference type="SUPFAM" id="SSF49384">
    <property type="entry name" value="Carbohydrate-binding domain"/>
    <property type="match status" value="1"/>
</dbReference>
<evidence type="ECO:0000256" key="7">
    <source>
        <dbReference type="ARBA" id="ARBA00037986"/>
    </source>
</evidence>
<dbReference type="SUPFAM" id="SSF110296">
    <property type="entry name" value="Oligoxyloglucan reducing end-specific cellobiohydrolase"/>
    <property type="match status" value="2"/>
</dbReference>
<name>A0ABW0LSR4_9BACL</name>
<keyword evidence="6" id="KW-0624">Polysaccharide degradation</keyword>
<dbReference type="Gene3D" id="2.60.40.710">
    <property type="entry name" value="Endoglucanase-like"/>
    <property type="match status" value="1"/>
</dbReference>
<keyword evidence="1 8" id="KW-0732">Signal</keyword>
<evidence type="ECO:0000259" key="9">
    <source>
        <dbReference type="PROSITE" id="PS51172"/>
    </source>
</evidence>
<evidence type="ECO:0000313" key="11">
    <source>
        <dbReference type="Proteomes" id="UP001596105"/>
    </source>
</evidence>
<proteinExistence type="inferred from homology"/>
<evidence type="ECO:0000256" key="8">
    <source>
        <dbReference type="SAM" id="SignalP"/>
    </source>
</evidence>
<comment type="caution">
    <text evidence="10">The sequence shown here is derived from an EMBL/GenBank/DDBJ whole genome shotgun (WGS) entry which is preliminary data.</text>
</comment>
<dbReference type="InterPro" id="IPR001956">
    <property type="entry name" value="CBM3"/>
</dbReference>
<sequence length="1123" mass="118594">MKKLIRKSGLVVLLASVVVPFFSAPQAKVHAAGSEAYNWKSVVTGAGGGFVPGIIFNQTQPNLIYARTDIGGAYRWNQTTGSWIPLNDSVGWTDWNKNGVDALATDPIDPNRVYMATGTYTNAWDDNGQIMRSTDQGATWQTTALPFKVGGNMPGRSMGERLMIDPNKNSILFYGARSGNGLWKSTDYGVTWAKVTSFTNTGTYIQFPGQEYGSDTVGLAWITFDKSTGSLGNATQTIYVGVADTGNSVFKSTDGGATWAAVPGQPTGYLPHHGVLSSTGKLYISYSNGVGPYDGSKGDVWKLDTATGTWTLISPVPGSSTDNYYGYGGLAVDAQNPNTVMVATLNSWWPDAIIFRSTDGGTTWSRIWDWNGYPNRTLRYSQDISAAPWLTFGKTAAPPIPSPLIGWMIGDLEIDPFNSNRMLYGTGATIYGSNNLTAWDTGGTVNIAVAAKGIEETAVLGLISPPSGTSHLISALGDISGFRHEDLTQAPTTYQTQPSYASTQSIDYAELNPSFMVRIGSADKSADANMKSIGLSSDGGSNWYMPSSEPSNGTTTTVGNGQVAVSANGNAIVWSTGDIGVYYSKTSGNSWTASTGVPAKAKVLSDRVNPNKFYAFYAGTFYISTDGGVTFTATAATGLPTNDVAGLQPNQAQLSIKAVPGIEGDIWFAGGNTVESKYGLWHSTNSGASFSKLTNVQEADLIGFGMAAPGQSYQALYTVAKIDGVRGVFRSDDTGATWVRINDDQHQYAKINMAITGDPRIYGRVYLGTNGRGILYADPVNVTSNSTISPTTATFDKKTANQADIAVTMTLNGNTLSSIKNGTATLVSGTDYTVSGSAVTIKKAYLAAQAVGTTTLTFTFSAGATQNLAVSIVDTSVVSSTISPTTAAFDKKTANQADIAVTMTLNGNTLSSIKNGTATLVSGTDYTVSGSAVTIKKEYLAAQAVGTTTLSFNFSAGSAANLAVTVVDTTGMTSSLKVQMYNGTTTSASNTLNPRFKLVNTGTSAVTLSNVKLRYYYTIDGVQAQSFWCDWSTIGSSNVTGSFISMTTPKTGADYYLEIGFTSGAGSLAAGQSIEIQTRSSKSDWTNYTQTGDYSFDSTDTSYVDWTKVPAYVSGSLAWGVEP</sequence>
<feature type="domain" description="CBM3" evidence="9">
    <location>
        <begin position="972"/>
        <end position="1123"/>
    </location>
</feature>
<organism evidence="10 11">
    <name type="scientific">Cohnella suwonensis</name>
    <dbReference type="NCBI Taxonomy" id="696072"/>
    <lineage>
        <taxon>Bacteria</taxon>
        <taxon>Bacillati</taxon>
        <taxon>Bacillota</taxon>
        <taxon>Bacilli</taxon>
        <taxon>Bacillales</taxon>
        <taxon>Paenibacillaceae</taxon>
        <taxon>Cohnella</taxon>
    </lineage>
</organism>
<evidence type="ECO:0000256" key="6">
    <source>
        <dbReference type="ARBA" id="ARBA00023326"/>
    </source>
</evidence>
<dbReference type="InterPro" id="IPR015943">
    <property type="entry name" value="WD40/YVTN_repeat-like_dom_sf"/>
</dbReference>
<evidence type="ECO:0000256" key="4">
    <source>
        <dbReference type="ARBA" id="ARBA00023277"/>
    </source>
</evidence>
<accession>A0ABW0LSR4</accession>
<dbReference type="InterPro" id="IPR005102">
    <property type="entry name" value="Carbo-bd_X2"/>
</dbReference>
<dbReference type="InterPro" id="IPR014756">
    <property type="entry name" value="Ig_E-set"/>
</dbReference>
<dbReference type="Gene3D" id="2.130.10.10">
    <property type="entry name" value="YVTN repeat-like/Quinoprotein amine dehydrogenase"/>
    <property type="match status" value="2"/>
</dbReference>
<dbReference type="PROSITE" id="PS51172">
    <property type="entry name" value="CBM3"/>
    <property type="match status" value="1"/>
</dbReference>
<feature type="chain" id="PRO_5045259954" evidence="8">
    <location>
        <begin position="24"/>
        <end position="1123"/>
    </location>
</feature>
<dbReference type="Pfam" id="PF00942">
    <property type="entry name" value="CBM_3"/>
    <property type="match status" value="1"/>
</dbReference>
<evidence type="ECO:0000313" key="10">
    <source>
        <dbReference type="EMBL" id="MFC5468945.1"/>
    </source>
</evidence>
<dbReference type="Proteomes" id="UP001596105">
    <property type="component" value="Unassembled WGS sequence"/>
</dbReference>
<feature type="signal peptide" evidence="8">
    <location>
        <begin position="1"/>
        <end position="23"/>
    </location>
</feature>
<dbReference type="SUPFAM" id="SSF81296">
    <property type="entry name" value="E set domains"/>
    <property type="match status" value="2"/>
</dbReference>
<dbReference type="InterPro" id="IPR008965">
    <property type="entry name" value="CBM2/CBM3_carb-bd_dom_sf"/>
</dbReference>
<dbReference type="Gene3D" id="2.60.40.10">
    <property type="entry name" value="Immunoglobulins"/>
    <property type="match status" value="2"/>
</dbReference>
<dbReference type="PANTHER" id="PTHR43739:SF2">
    <property type="entry name" value="OLIGOXYLOGLUCAN-REDUCING END-SPECIFIC XYLOGLUCANASE-RELATED"/>
    <property type="match status" value="1"/>
</dbReference>
<dbReference type="InterPro" id="IPR013783">
    <property type="entry name" value="Ig-like_fold"/>
</dbReference>
<comment type="similarity">
    <text evidence="7">Belongs to the glycosyl hydrolase 74 family.</text>
</comment>
<evidence type="ECO:0000256" key="5">
    <source>
        <dbReference type="ARBA" id="ARBA00023295"/>
    </source>
</evidence>
<dbReference type="PANTHER" id="PTHR43739">
    <property type="entry name" value="XYLOGLUCANASE (EUROFUNG)"/>
    <property type="match status" value="1"/>
</dbReference>
<dbReference type="CDD" id="cd15482">
    <property type="entry name" value="Sialidase_non-viral"/>
    <property type="match status" value="1"/>
</dbReference>
<reference evidence="11" key="1">
    <citation type="journal article" date="2019" name="Int. J. Syst. Evol. Microbiol.">
        <title>The Global Catalogue of Microorganisms (GCM) 10K type strain sequencing project: providing services to taxonomists for standard genome sequencing and annotation.</title>
        <authorList>
            <consortium name="The Broad Institute Genomics Platform"/>
            <consortium name="The Broad Institute Genome Sequencing Center for Infectious Disease"/>
            <person name="Wu L."/>
            <person name="Ma J."/>
        </authorList>
    </citation>
    <scope>NUCLEOTIDE SEQUENCE [LARGE SCALE GENOMIC DNA]</scope>
    <source>
        <strain evidence="11">CCUG 57113</strain>
    </source>
</reference>
<protein>
    <submittedName>
        <fullName evidence="10">X2-like carbohydrate binding domain-containing protein</fullName>
    </submittedName>
</protein>
<keyword evidence="3" id="KW-0136">Cellulose degradation</keyword>
<evidence type="ECO:0000256" key="1">
    <source>
        <dbReference type="ARBA" id="ARBA00022729"/>
    </source>
</evidence>
<keyword evidence="5" id="KW-0326">Glycosidase</keyword>
<dbReference type="InterPro" id="IPR052025">
    <property type="entry name" value="Xyloglucanase_GH74"/>
</dbReference>
<keyword evidence="2" id="KW-0378">Hydrolase</keyword>
<evidence type="ECO:0000256" key="2">
    <source>
        <dbReference type="ARBA" id="ARBA00022801"/>
    </source>
</evidence>